<feature type="transmembrane region" description="Helical" evidence="6">
    <location>
        <begin position="679"/>
        <end position="696"/>
    </location>
</feature>
<proteinExistence type="inferred from homology"/>
<feature type="transmembrane region" description="Helical" evidence="6">
    <location>
        <begin position="820"/>
        <end position="843"/>
    </location>
</feature>
<dbReference type="InterPro" id="IPR000109">
    <property type="entry name" value="POT_fam"/>
</dbReference>
<feature type="transmembrane region" description="Helical" evidence="6">
    <location>
        <begin position="350"/>
        <end position="371"/>
    </location>
</feature>
<evidence type="ECO:0000256" key="5">
    <source>
        <dbReference type="ARBA" id="ARBA00023136"/>
    </source>
</evidence>
<dbReference type="EMBL" id="CP039346">
    <property type="protein sequence ID" value="QCD84522.1"/>
    <property type="molecule type" value="Genomic_DNA"/>
</dbReference>
<dbReference type="Gene3D" id="1.20.1250.20">
    <property type="entry name" value="MFS general substrate transporter like domains"/>
    <property type="match status" value="2"/>
</dbReference>
<feature type="transmembrane region" description="Helical" evidence="6">
    <location>
        <begin position="1069"/>
        <end position="1095"/>
    </location>
</feature>
<feature type="transmembrane region" description="Helical" evidence="6">
    <location>
        <begin position="635"/>
        <end position="659"/>
    </location>
</feature>
<comment type="similarity">
    <text evidence="2">Belongs to the major facilitator superfamily. Proton-dependent oligopeptide transporter (POT/PTR) (TC 2.A.17) family.</text>
</comment>
<feature type="transmembrane region" description="Helical" evidence="6">
    <location>
        <begin position="159"/>
        <end position="179"/>
    </location>
</feature>
<feature type="transmembrane region" description="Helical" evidence="6">
    <location>
        <begin position="939"/>
        <end position="961"/>
    </location>
</feature>
<feature type="transmembrane region" description="Helical" evidence="6">
    <location>
        <begin position="433"/>
        <end position="453"/>
    </location>
</feature>
<feature type="transmembrane region" description="Helical" evidence="6">
    <location>
        <begin position="44"/>
        <end position="64"/>
    </location>
</feature>
<name>A0A4D6L7L9_VIGUN</name>
<evidence type="ECO:0000256" key="3">
    <source>
        <dbReference type="ARBA" id="ARBA00022692"/>
    </source>
</evidence>
<dbReference type="GO" id="GO:0022857">
    <property type="term" value="F:transmembrane transporter activity"/>
    <property type="evidence" value="ECO:0007669"/>
    <property type="project" value="InterPro"/>
</dbReference>
<dbReference type="AlphaFoldDB" id="A0A4D6L7L9"/>
<keyword evidence="8" id="KW-1185">Reference proteome</keyword>
<keyword evidence="5 6" id="KW-0472">Membrane</keyword>
<dbReference type="InterPro" id="IPR036259">
    <property type="entry name" value="MFS_trans_sf"/>
</dbReference>
<dbReference type="PANTHER" id="PTHR11654">
    <property type="entry name" value="OLIGOPEPTIDE TRANSPORTER-RELATED"/>
    <property type="match status" value="1"/>
</dbReference>
<feature type="transmembrane region" description="Helical" evidence="6">
    <location>
        <begin position="84"/>
        <end position="103"/>
    </location>
</feature>
<dbReference type="GO" id="GO:0016020">
    <property type="term" value="C:membrane"/>
    <property type="evidence" value="ECO:0007669"/>
    <property type="project" value="UniProtKB-SubCell"/>
</dbReference>
<gene>
    <name evidence="7" type="ORF">DEO72_LG2g4877</name>
</gene>
<feature type="transmembrane region" description="Helical" evidence="6">
    <location>
        <begin position="1154"/>
        <end position="1173"/>
    </location>
</feature>
<comment type="subcellular location">
    <subcellularLocation>
        <location evidence="1">Membrane</location>
        <topology evidence="1">Multi-pass membrane protein</topology>
    </subcellularLocation>
</comment>
<feature type="transmembrane region" description="Helical" evidence="6">
    <location>
        <begin position="480"/>
        <end position="506"/>
    </location>
</feature>
<feature type="transmembrane region" description="Helical" evidence="6">
    <location>
        <begin position="981"/>
        <end position="1001"/>
    </location>
</feature>
<evidence type="ECO:0000256" key="2">
    <source>
        <dbReference type="ARBA" id="ARBA00005982"/>
    </source>
</evidence>
<feature type="transmembrane region" description="Helical" evidence="6">
    <location>
        <begin position="110"/>
        <end position="129"/>
    </location>
</feature>
<evidence type="ECO:0000256" key="1">
    <source>
        <dbReference type="ARBA" id="ARBA00004141"/>
    </source>
</evidence>
<feature type="transmembrane region" description="Helical" evidence="6">
    <location>
        <begin position="391"/>
        <end position="412"/>
    </location>
</feature>
<dbReference type="Pfam" id="PF00854">
    <property type="entry name" value="PTR2"/>
    <property type="match status" value="2"/>
</dbReference>
<organism evidence="7 8">
    <name type="scientific">Vigna unguiculata</name>
    <name type="common">Cowpea</name>
    <dbReference type="NCBI Taxonomy" id="3917"/>
    <lineage>
        <taxon>Eukaryota</taxon>
        <taxon>Viridiplantae</taxon>
        <taxon>Streptophyta</taxon>
        <taxon>Embryophyta</taxon>
        <taxon>Tracheophyta</taxon>
        <taxon>Spermatophyta</taxon>
        <taxon>Magnoliopsida</taxon>
        <taxon>eudicotyledons</taxon>
        <taxon>Gunneridae</taxon>
        <taxon>Pentapetalae</taxon>
        <taxon>rosids</taxon>
        <taxon>fabids</taxon>
        <taxon>Fabales</taxon>
        <taxon>Fabaceae</taxon>
        <taxon>Papilionoideae</taxon>
        <taxon>50 kb inversion clade</taxon>
        <taxon>NPAAA clade</taxon>
        <taxon>indigoferoid/millettioid clade</taxon>
        <taxon>Phaseoleae</taxon>
        <taxon>Vigna</taxon>
    </lineage>
</organism>
<feature type="transmembrane region" description="Helical" evidence="6">
    <location>
        <begin position="200"/>
        <end position="223"/>
    </location>
</feature>
<evidence type="ECO:0000256" key="6">
    <source>
        <dbReference type="SAM" id="Phobius"/>
    </source>
</evidence>
<keyword evidence="3 6" id="KW-0812">Transmembrane</keyword>
<evidence type="ECO:0000313" key="7">
    <source>
        <dbReference type="EMBL" id="QCD84522.1"/>
    </source>
</evidence>
<accession>A0A4D6L7L9</accession>
<feature type="transmembrane region" description="Helical" evidence="6">
    <location>
        <begin position="789"/>
        <end position="808"/>
    </location>
</feature>
<dbReference type="SUPFAM" id="SSF103473">
    <property type="entry name" value="MFS general substrate transporter"/>
    <property type="match status" value="2"/>
</dbReference>
<evidence type="ECO:0000256" key="4">
    <source>
        <dbReference type="ARBA" id="ARBA00022989"/>
    </source>
</evidence>
<sequence length="1195" mass="133522">MENRVADGNVERMQREGEDQVVVEGKVDWKGRKALKHKHGGMKVSLLIVAAFGMENMATLSLAVNLVSYFNQNMHYELADAANMVTNYMGVSYMLSIVVALLADTWIGRYKAVVISGFFESLGLALLTIQAHKASRESPVCNVYVKGAGCEKVSGKLEAFLFVGLYLLAFGSAGVKASLPSHGADQFDERDPKEAMQMSNFFNCLFLGLCIGGAVSLTFNVYVENNNGWVWGFGISTAAIVFGTIIFALGLPLYRIHVARITNGIMEIIQVYVAAIRNRNLPLPANPNELYEIDKDKEAALEIEYQPHTDIYRFLDKAAIQRNSDVEAENEKTPNPWKLCRVTQVENAKIILSMLPIFCCSIIMTLCLAQLQTFSIQQGSTMNTRIAKHFHIPPASIPIFPVVFLIVFVPFYDRIFVPFLSRFTGITTGITHLQRIGVGLILSCLSMAVAAVIEVKRKGVARDNNMLDAFPVLQPLPLSIFWLSFQYFLFGIADMFTYVGLLEFFYSEAPKSLKSTSTCFLWCAMAVGYFLSSILVKIVNRATKNITASGGWLAGNNINRNHLNLFYWLLSILSLINFFVYLLVSKRYKYRPHNPAVTGNVKWMQEERAEVVDGKVDWKGRKALKHKHGGIKVSLLILGAIAMENMATLSLAVNFVSYFNGIMHYELADAANMVTNYMGVSYILSIVVAVLADTWIGRYKSVVISGFFESLGLSLLTIQAHMRRLKPDICNVYVKNSDCEKLSGKKEAFLFISLYLLAFGSSGLKASLPSHGADQFDERDPKESMQMSSFFNSLLLAVCIGGAVSLTFNVYIQDHNGWDWGFGISTVAILVATVIFALGLPLYRIHLAHTKNGIIQIIQVYIAAIRNRNLPLPEDPMELYEIEQDKEAAVEVEYQPHRDIFRFLDKAAIQRKSDVQDEKQDASNPWKLCRVTQVENAKIILSMLPIFCCSIIMTLCLAQLQTFSVHQGSTMDTSITKHFNIPPASLPIIPVAFLIIIVPFYDRICVPFLRNLTGIPTGITHLQRIGVGLILSSISMAIAAIIEVKRKGVARDHHMLDALPVKQPLPLSIFWLSFQYFVFGIADMFTYVGLLEFFYSEAPKGLKSTSTCFLWCSMAIGYFLSSMLVKIVNTVTKNITASGGWLAGNNINRNHLNLFYLFLSILSFINFSVYLLVSKRYKYRPQHPVVVVTSGNSED</sequence>
<feature type="transmembrane region" description="Helical" evidence="6">
    <location>
        <begin position="1107"/>
        <end position="1128"/>
    </location>
</feature>
<dbReference type="Proteomes" id="UP000501690">
    <property type="component" value="Linkage Group LG2"/>
</dbReference>
<feature type="transmembrane region" description="Helical" evidence="6">
    <location>
        <begin position="565"/>
        <end position="584"/>
    </location>
</feature>
<reference evidence="7 8" key="1">
    <citation type="submission" date="2019-04" db="EMBL/GenBank/DDBJ databases">
        <title>An improved genome assembly and genetic linkage map for asparagus bean, Vigna unguiculata ssp. sesquipedialis.</title>
        <authorList>
            <person name="Xia Q."/>
            <person name="Zhang R."/>
            <person name="Dong Y."/>
        </authorList>
    </citation>
    <scope>NUCLEOTIDE SEQUENCE [LARGE SCALE GENOMIC DNA]</scope>
    <source>
        <tissue evidence="7">Leaf</tissue>
    </source>
</reference>
<protein>
    <submittedName>
        <fullName evidence="7">Solute carrier family 15</fullName>
    </submittedName>
</protein>
<keyword evidence="4 6" id="KW-1133">Transmembrane helix</keyword>
<feature type="transmembrane region" description="Helical" evidence="6">
    <location>
        <begin position="1022"/>
        <end position="1042"/>
    </location>
</feature>
<feature type="transmembrane region" description="Helical" evidence="6">
    <location>
        <begin position="229"/>
        <end position="251"/>
    </location>
</feature>
<evidence type="ECO:0000313" key="8">
    <source>
        <dbReference type="Proteomes" id="UP000501690"/>
    </source>
</evidence>
<feature type="transmembrane region" description="Helical" evidence="6">
    <location>
        <begin position="518"/>
        <end position="539"/>
    </location>
</feature>